<dbReference type="InterPro" id="IPR024080">
    <property type="entry name" value="Neurolysin/TOP_N"/>
</dbReference>
<dbReference type="SUPFAM" id="SSF55486">
    <property type="entry name" value="Metalloproteases ('zincins'), catalytic domain"/>
    <property type="match status" value="1"/>
</dbReference>
<dbReference type="EMBL" id="ML213596">
    <property type="protein sequence ID" value="TFK40594.1"/>
    <property type="molecule type" value="Genomic_DNA"/>
</dbReference>
<dbReference type="OrthoDB" id="534666at2759"/>
<proteinExistence type="predicted"/>
<accession>A0A5C3M598</accession>
<dbReference type="Gene3D" id="1.20.1050.40">
    <property type="entry name" value="Endopeptidase. Chain P, domain 1"/>
    <property type="match status" value="1"/>
</dbReference>
<keyword evidence="2" id="KW-1185">Reference proteome</keyword>
<organism evidence="1 2">
    <name type="scientific">Crucibulum laeve</name>
    <dbReference type="NCBI Taxonomy" id="68775"/>
    <lineage>
        <taxon>Eukaryota</taxon>
        <taxon>Fungi</taxon>
        <taxon>Dikarya</taxon>
        <taxon>Basidiomycota</taxon>
        <taxon>Agaricomycotina</taxon>
        <taxon>Agaricomycetes</taxon>
        <taxon>Agaricomycetidae</taxon>
        <taxon>Agaricales</taxon>
        <taxon>Agaricineae</taxon>
        <taxon>Nidulariaceae</taxon>
        <taxon>Crucibulum</taxon>
    </lineage>
</organism>
<evidence type="ECO:0000313" key="1">
    <source>
        <dbReference type="EMBL" id="TFK40594.1"/>
    </source>
</evidence>
<sequence>MSLTPPQQLPSWGHTAEDITHLTKEFTEKYRAVQDKISTLDPKDCNFQSVFLRLADAKIELDSVAEPLAFYQNVSPSKELRDASNEAKSLRRDFGVESSMRLD</sequence>
<dbReference type="STRING" id="68775.A0A5C3M598"/>
<dbReference type="AlphaFoldDB" id="A0A5C3M598"/>
<evidence type="ECO:0000313" key="2">
    <source>
        <dbReference type="Proteomes" id="UP000308652"/>
    </source>
</evidence>
<name>A0A5C3M598_9AGAR</name>
<reference evidence="1 2" key="1">
    <citation type="journal article" date="2019" name="Nat. Ecol. Evol.">
        <title>Megaphylogeny resolves global patterns of mushroom evolution.</title>
        <authorList>
            <person name="Varga T."/>
            <person name="Krizsan K."/>
            <person name="Foldi C."/>
            <person name="Dima B."/>
            <person name="Sanchez-Garcia M."/>
            <person name="Sanchez-Ramirez S."/>
            <person name="Szollosi G.J."/>
            <person name="Szarkandi J.G."/>
            <person name="Papp V."/>
            <person name="Albert L."/>
            <person name="Andreopoulos W."/>
            <person name="Angelini C."/>
            <person name="Antonin V."/>
            <person name="Barry K.W."/>
            <person name="Bougher N.L."/>
            <person name="Buchanan P."/>
            <person name="Buyck B."/>
            <person name="Bense V."/>
            <person name="Catcheside P."/>
            <person name="Chovatia M."/>
            <person name="Cooper J."/>
            <person name="Damon W."/>
            <person name="Desjardin D."/>
            <person name="Finy P."/>
            <person name="Geml J."/>
            <person name="Haridas S."/>
            <person name="Hughes K."/>
            <person name="Justo A."/>
            <person name="Karasinski D."/>
            <person name="Kautmanova I."/>
            <person name="Kiss B."/>
            <person name="Kocsube S."/>
            <person name="Kotiranta H."/>
            <person name="LaButti K.M."/>
            <person name="Lechner B.E."/>
            <person name="Liimatainen K."/>
            <person name="Lipzen A."/>
            <person name="Lukacs Z."/>
            <person name="Mihaltcheva S."/>
            <person name="Morgado L.N."/>
            <person name="Niskanen T."/>
            <person name="Noordeloos M.E."/>
            <person name="Ohm R.A."/>
            <person name="Ortiz-Santana B."/>
            <person name="Ovrebo C."/>
            <person name="Racz N."/>
            <person name="Riley R."/>
            <person name="Savchenko A."/>
            <person name="Shiryaev A."/>
            <person name="Soop K."/>
            <person name="Spirin V."/>
            <person name="Szebenyi C."/>
            <person name="Tomsovsky M."/>
            <person name="Tulloss R.E."/>
            <person name="Uehling J."/>
            <person name="Grigoriev I.V."/>
            <person name="Vagvolgyi C."/>
            <person name="Papp T."/>
            <person name="Martin F.M."/>
            <person name="Miettinen O."/>
            <person name="Hibbett D.S."/>
            <person name="Nagy L.G."/>
        </authorList>
    </citation>
    <scope>NUCLEOTIDE SEQUENCE [LARGE SCALE GENOMIC DNA]</scope>
    <source>
        <strain evidence="1 2">CBS 166.37</strain>
    </source>
</reference>
<dbReference type="Proteomes" id="UP000308652">
    <property type="component" value="Unassembled WGS sequence"/>
</dbReference>
<protein>
    <submittedName>
        <fullName evidence="1">Uncharacterized protein</fullName>
    </submittedName>
</protein>
<gene>
    <name evidence="1" type="ORF">BDQ12DRAFT_721228</name>
</gene>
<feature type="non-terminal residue" evidence="1">
    <location>
        <position position="103"/>
    </location>
</feature>